<dbReference type="Proteomes" id="UP000078555">
    <property type="component" value="Unassembled WGS sequence"/>
</dbReference>
<feature type="compositionally biased region" description="Basic and acidic residues" evidence="1">
    <location>
        <begin position="99"/>
        <end position="109"/>
    </location>
</feature>
<reference evidence="2" key="2">
    <citation type="submission" date="2016-05" db="EMBL/GenBank/DDBJ databases">
        <authorList>
            <person name="Lavstsen T."/>
            <person name="Jespersen J.S."/>
        </authorList>
    </citation>
    <scope>NUCLEOTIDE SEQUENCE [LARGE SCALE GENOMIC DNA]</scope>
</reference>
<dbReference type="Proteomes" id="UP000078550">
    <property type="component" value="Unassembled WGS sequence"/>
</dbReference>
<gene>
    <name evidence="2" type="ORF">POVWA1_049080</name>
    <name evidence="3" type="ORF">POVWA2_048140</name>
</gene>
<proteinExistence type="predicted"/>
<accession>A0A1A8ZJI0</accession>
<protein>
    <submittedName>
        <fullName evidence="2">Uncharacterized protein</fullName>
    </submittedName>
</protein>
<evidence type="ECO:0000313" key="4">
    <source>
        <dbReference type="Proteomes" id="UP000078550"/>
    </source>
</evidence>
<evidence type="ECO:0000313" key="5">
    <source>
        <dbReference type="Proteomes" id="UP000078555"/>
    </source>
</evidence>
<feature type="compositionally biased region" description="Low complexity" evidence="1">
    <location>
        <begin position="111"/>
        <end position="120"/>
    </location>
</feature>
<dbReference type="EMBL" id="FLRD01000132">
    <property type="protein sequence ID" value="SBT44048.1"/>
    <property type="molecule type" value="Genomic_DNA"/>
</dbReference>
<feature type="compositionally biased region" description="Basic and acidic residues" evidence="1">
    <location>
        <begin position="46"/>
        <end position="61"/>
    </location>
</feature>
<evidence type="ECO:0000256" key="1">
    <source>
        <dbReference type="SAM" id="MobiDB-lite"/>
    </source>
</evidence>
<feature type="region of interest" description="Disordered" evidence="1">
    <location>
        <begin position="93"/>
        <end position="168"/>
    </location>
</feature>
<evidence type="ECO:0000313" key="2">
    <source>
        <dbReference type="EMBL" id="SBT44048.1"/>
    </source>
</evidence>
<organism evidence="2 5">
    <name type="scientific">Plasmodium ovale wallikeri</name>
    <dbReference type="NCBI Taxonomy" id="864142"/>
    <lineage>
        <taxon>Eukaryota</taxon>
        <taxon>Sar</taxon>
        <taxon>Alveolata</taxon>
        <taxon>Apicomplexa</taxon>
        <taxon>Aconoidasida</taxon>
        <taxon>Haemosporida</taxon>
        <taxon>Plasmodiidae</taxon>
        <taxon>Plasmodium</taxon>
        <taxon>Plasmodium (Plasmodium)</taxon>
    </lineage>
</organism>
<evidence type="ECO:0000313" key="3">
    <source>
        <dbReference type="EMBL" id="SBT44556.1"/>
    </source>
</evidence>
<dbReference type="EMBL" id="FLRE01000173">
    <property type="protein sequence ID" value="SBT44556.1"/>
    <property type="molecule type" value="Genomic_DNA"/>
</dbReference>
<dbReference type="AlphaFoldDB" id="A0A1A8ZJI0"/>
<keyword evidence="5" id="KW-1185">Reference proteome</keyword>
<feature type="region of interest" description="Disordered" evidence="1">
    <location>
        <begin position="37"/>
        <end position="61"/>
    </location>
</feature>
<reference evidence="4 5" key="1">
    <citation type="submission" date="2016-05" db="EMBL/GenBank/DDBJ databases">
        <authorList>
            <person name="Naeem Raeece"/>
        </authorList>
    </citation>
    <scope>NUCLEOTIDE SEQUENCE [LARGE SCALE GENOMIC DNA]</scope>
</reference>
<name>A0A1A8ZJI0_PLAOA</name>
<sequence length="168" mass="19732">MNIEYVEEKDISVLVSNIGENYSECNKYDAYIEKEREEEIEDDQNEKDARGEIREKGWKREGDALADKKMLGGNQFSCKGKKNEIDNIMNAIFKKKSPSSHDKHSDKKKLSNSQKLNNKNVFTNLRVRETHSRKKRIMESSDESDENENVTSVKRIMDDVKKRRNKRK</sequence>